<reference evidence="7" key="1">
    <citation type="journal article" date="2009" name="Nature">
        <title>The Schistosoma japonicum genome reveals features of host-parasite interplay.</title>
        <authorList>
            <person name="Liu F."/>
            <person name="Zhou Y."/>
            <person name="Wang Z.Q."/>
            <person name="Lu G."/>
            <person name="Zheng H."/>
            <person name="Brindley P.J."/>
            <person name="McManus D.P."/>
            <person name="Blair D."/>
            <person name="Zhang Q.H."/>
            <person name="Zhong Y."/>
            <person name="Wang S."/>
            <person name="Han Z.G."/>
            <person name="Chen Z."/>
        </authorList>
    </citation>
    <scope>NUCLEOTIDE SEQUENCE</scope>
    <source>
        <strain evidence="7">Anhui</strain>
    </source>
</reference>
<dbReference type="SUPFAM" id="SSF47473">
    <property type="entry name" value="EF-hand"/>
    <property type="match status" value="1"/>
</dbReference>
<dbReference type="InterPro" id="IPR002048">
    <property type="entry name" value="EF_hand_dom"/>
</dbReference>
<dbReference type="GO" id="GO:0005509">
    <property type="term" value="F:calcium ion binding"/>
    <property type="evidence" value="ECO:0007669"/>
    <property type="project" value="InterPro"/>
</dbReference>
<accession>C1L749</accession>
<feature type="domain" description="EF-hand" evidence="6">
    <location>
        <begin position="106"/>
        <end position="141"/>
    </location>
</feature>
<dbReference type="PANTHER" id="PTHR46212">
    <property type="entry name" value="PEFLIN"/>
    <property type="match status" value="1"/>
</dbReference>
<keyword evidence="5" id="KW-0106">Calcium</keyword>
<dbReference type="EMBL" id="FN314794">
    <property type="protein sequence ID" value="CAX70526.1"/>
    <property type="molecule type" value="mRNA"/>
</dbReference>
<comment type="subcellular location">
    <subcellularLocation>
        <location evidence="1">Cytoplasm</location>
    </subcellularLocation>
</comment>
<dbReference type="EMBL" id="FN314795">
    <property type="protein sequence ID" value="CAX70527.1"/>
    <property type="molecule type" value="mRNA"/>
</dbReference>
<evidence type="ECO:0000256" key="2">
    <source>
        <dbReference type="ARBA" id="ARBA00022490"/>
    </source>
</evidence>
<dbReference type="PROSITE" id="PS00018">
    <property type="entry name" value="EF_HAND_1"/>
    <property type="match status" value="2"/>
</dbReference>
<evidence type="ECO:0000256" key="4">
    <source>
        <dbReference type="ARBA" id="ARBA00022737"/>
    </source>
</evidence>
<proteinExistence type="evidence at transcript level"/>
<dbReference type="FunFam" id="1.10.238.10:FF:000178">
    <property type="entry name" value="Calmodulin-2 A"/>
    <property type="match status" value="1"/>
</dbReference>
<evidence type="ECO:0000259" key="6">
    <source>
        <dbReference type="PROSITE" id="PS50222"/>
    </source>
</evidence>
<dbReference type="GO" id="GO:0048306">
    <property type="term" value="F:calcium-dependent protein binding"/>
    <property type="evidence" value="ECO:0007669"/>
    <property type="project" value="UniProtKB-ARBA"/>
</dbReference>
<dbReference type="SMART" id="SM00054">
    <property type="entry name" value="EFh"/>
    <property type="match status" value="4"/>
</dbReference>
<dbReference type="CDD" id="cd16180">
    <property type="entry name" value="EFh_PEF_Group_I"/>
    <property type="match status" value="1"/>
</dbReference>
<dbReference type="GO" id="GO:0043226">
    <property type="term" value="C:organelle"/>
    <property type="evidence" value="ECO:0007669"/>
    <property type="project" value="UniProtKB-ARBA"/>
</dbReference>
<organism evidence="7">
    <name type="scientific">Schistosoma japonicum</name>
    <name type="common">Blood fluke</name>
    <dbReference type="NCBI Taxonomy" id="6182"/>
    <lineage>
        <taxon>Eukaryota</taxon>
        <taxon>Metazoa</taxon>
        <taxon>Spiralia</taxon>
        <taxon>Lophotrochozoa</taxon>
        <taxon>Platyhelminthes</taxon>
        <taxon>Trematoda</taxon>
        <taxon>Digenea</taxon>
        <taxon>Strigeidida</taxon>
        <taxon>Schistosomatoidea</taxon>
        <taxon>Schistosomatidae</taxon>
        <taxon>Schistosoma</taxon>
    </lineage>
</organism>
<sequence>MVMDTNSLRHIFSRVDADKSGSISANELQTSLSNGLGTPFNIRTVQLMVAMFDRDMNGTINFDEFCSLFKYVQDWQTCFRRYDRDNSGSIDLNEFSNALISFGYRLSPQFVNLMMRRFDRNRRGSIAFDDFIYACVCLQTLTREFSRYDCRGIGHTVFSFEQFLTSAFAVII</sequence>
<feature type="domain" description="EF-hand" evidence="6">
    <location>
        <begin position="3"/>
        <end position="38"/>
    </location>
</feature>
<evidence type="ECO:0000313" key="7">
    <source>
        <dbReference type="EMBL" id="CAX70527.1"/>
    </source>
</evidence>
<keyword evidence="4" id="KW-0677">Repeat</keyword>
<feature type="domain" description="EF-hand" evidence="6">
    <location>
        <begin position="70"/>
        <end position="105"/>
    </location>
</feature>
<keyword evidence="3" id="KW-0479">Metal-binding</keyword>
<dbReference type="InterPro" id="IPR018247">
    <property type="entry name" value="EF_Hand_1_Ca_BS"/>
</dbReference>
<dbReference type="Pfam" id="PF13499">
    <property type="entry name" value="EF-hand_7"/>
    <property type="match status" value="2"/>
</dbReference>
<keyword evidence="2" id="KW-0963">Cytoplasm</keyword>
<dbReference type="PROSITE" id="PS50222">
    <property type="entry name" value="EF_HAND_2"/>
    <property type="match status" value="3"/>
</dbReference>
<evidence type="ECO:0000256" key="1">
    <source>
        <dbReference type="ARBA" id="ARBA00004496"/>
    </source>
</evidence>
<name>C1L749_SCHJA</name>
<dbReference type="InterPro" id="IPR011992">
    <property type="entry name" value="EF-hand-dom_pair"/>
</dbReference>
<dbReference type="GO" id="GO:0005737">
    <property type="term" value="C:cytoplasm"/>
    <property type="evidence" value="ECO:0007669"/>
    <property type="project" value="UniProtKB-SubCell"/>
</dbReference>
<protein>
    <submittedName>
        <fullName evidence="7">Sorcin</fullName>
    </submittedName>
</protein>
<evidence type="ECO:0000256" key="3">
    <source>
        <dbReference type="ARBA" id="ARBA00022723"/>
    </source>
</evidence>
<dbReference type="PANTHER" id="PTHR46212:SF9">
    <property type="entry name" value="PROGRAMMED CELL DEATH PROTEIN 6"/>
    <property type="match status" value="1"/>
</dbReference>
<dbReference type="AlphaFoldDB" id="C1L749"/>
<dbReference type="Gene3D" id="1.10.238.10">
    <property type="entry name" value="EF-hand"/>
    <property type="match status" value="1"/>
</dbReference>
<dbReference type="InterPro" id="IPR051426">
    <property type="entry name" value="Peflin/Sorcin_CaBP"/>
</dbReference>
<evidence type="ECO:0000256" key="5">
    <source>
        <dbReference type="ARBA" id="ARBA00022837"/>
    </source>
</evidence>
<reference evidence="7" key="2">
    <citation type="submission" date="2009-03" db="EMBL/GenBank/DDBJ databases">
        <authorList>
            <person name="Gang L."/>
        </authorList>
    </citation>
    <scope>NUCLEOTIDE SEQUENCE</scope>
    <source>
        <strain evidence="7">Anhui</strain>
    </source>
</reference>